<evidence type="ECO:0000313" key="3">
    <source>
        <dbReference type="Proteomes" id="UP000243661"/>
    </source>
</evidence>
<organism evidence="2 3">
    <name type="scientific">Acinetobacter albensis</name>
    <dbReference type="NCBI Taxonomy" id="1673609"/>
    <lineage>
        <taxon>Bacteria</taxon>
        <taxon>Pseudomonadati</taxon>
        <taxon>Pseudomonadota</taxon>
        <taxon>Gammaproteobacteria</taxon>
        <taxon>Moraxellales</taxon>
        <taxon>Moraxellaceae</taxon>
        <taxon>Acinetobacter</taxon>
    </lineage>
</organism>
<proteinExistence type="predicted"/>
<evidence type="ECO:0000313" key="4">
    <source>
        <dbReference type="Proteomes" id="UP001632339"/>
    </source>
</evidence>
<dbReference type="Proteomes" id="UP001632339">
    <property type="component" value="Unassembled WGS sequence"/>
</dbReference>
<evidence type="ECO:0000313" key="2">
    <source>
        <dbReference type="EMBL" id="SCC72738.1"/>
    </source>
</evidence>
<sequence>MYTIQKPTSGEQRTINKVLGDEVTLAKAQDNAGYYDLHNQEFIPKFNEHHEIIGFYEVEDQAVIWEIIL</sequence>
<gene>
    <name evidence="1" type="ORF">ACKVE0_14165</name>
    <name evidence="2" type="ORF">GA0116959_11211</name>
</gene>
<reference evidence="2 3" key="1">
    <citation type="submission" date="2016-08" db="EMBL/GenBank/DDBJ databases">
        <authorList>
            <person name="Seilhamer J.J."/>
        </authorList>
    </citation>
    <scope>NUCLEOTIDE SEQUENCE [LARGE SCALE GENOMIC DNA]</scope>
    <source>
        <strain evidence="2 3">ANC 4874</strain>
    </source>
</reference>
<name>A0A1C4GX56_9GAMM</name>
<evidence type="ECO:0000313" key="1">
    <source>
        <dbReference type="EMBL" id="MFN0298648.1"/>
    </source>
</evidence>
<protein>
    <submittedName>
        <fullName evidence="2">Uncharacterized protein</fullName>
    </submittedName>
</protein>
<reference evidence="1 4" key="2">
    <citation type="submission" date="2024-12" db="EMBL/GenBank/DDBJ databases">
        <title>C001-4G Acinetobacter sp. assembled genome.</title>
        <authorList>
            <person name="D'Arcy K."/>
            <person name="Kingdon A.D.H."/>
            <person name="Breen A."/>
            <person name="Mckeown C."/>
            <person name="Allman E."/>
            <person name="Sharma P."/>
            <person name="Mcleman A."/>
            <person name="Roberts A.P."/>
        </authorList>
    </citation>
    <scope>NUCLEOTIDE SEQUENCE [LARGE SCALE GENOMIC DNA]</scope>
    <source>
        <strain evidence="1 4">C1-4G</strain>
    </source>
</reference>
<dbReference type="RefSeq" id="WP_053577870.1">
    <property type="nucleotide sequence ID" value="NZ_FMBK01000012.1"/>
</dbReference>
<keyword evidence="4" id="KW-1185">Reference proteome</keyword>
<dbReference type="Proteomes" id="UP000243661">
    <property type="component" value="Unassembled WGS sequence"/>
</dbReference>
<dbReference type="OrthoDB" id="6694447at2"/>
<dbReference type="AlphaFoldDB" id="A0A1C4GX56"/>
<dbReference type="EMBL" id="FMBK01000012">
    <property type="protein sequence ID" value="SCC72738.1"/>
    <property type="molecule type" value="Genomic_DNA"/>
</dbReference>
<accession>A0A1C4GX56</accession>
<dbReference type="EMBL" id="JBJXCW010000021">
    <property type="protein sequence ID" value="MFN0298648.1"/>
    <property type="molecule type" value="Genomic_DNA"/>
</dbReference>